<reference evidence="2" key="1">
    <citation type="submission" date="2019-08" db="EMBL/GenBank/DDBJ databases">
        <authorList>
            <person name="Kucharzyk K."/>
            <person name="Murdoch R.W."/>
            <person name="Higgins S."/>
            <person name="Loffler F."/>
        </authorList>
    </citation>
    <scope>NUCLEOTIDE SEQUENCE</scope>
</reference>
<sequence>MEQEKNIGKLASEYAIENFKSGLNCAESVYNALVRAGALDVPPETVAMVLGFGGGVGLSGCICGALAASVVANGAKYGRKDPYAVPAEVRGSEIAEKYYPRYNNLIHDFTEENGSPLCKEICAQYGDFHSKGRKVGCLKMIGRTAELACRYLEISKEEAEKLPYQEKLG</sequence>
<keyword evidence="1" id="KW-0812">Transmembrane</keyword>
<dbReference type="Pfam" id="PF09719">
    <property type="entry name" value="C_GCAxxG_C_C"/>
    <property type="match status" value="1"/>
</dbReference>
<evidence type="ECO:0008006" key="3">
    <source>
        <dbReference type="Google" id="ProtNLM"/>
    </source>
</evidence>
<feature type="transmembrane region" description="Helical" evidence="1">
    <location>
        <begin position="46"/>
        <end position="72"/>
    </location>
</feature>
<proteinExistence type="predicted"/>
<keyword evidence="1" id="KW-1133">Transmembrane helix</keyword>
<dbReference type="AlphaFoldDB" id="A0A644VWC0"/>
<dbReference type="NCBIfam" id="TIGR01909">
    <property type="entry name" value="C_GCAxxG_C_C"/>
    <property type="match status" value="1"/>
</dbReference>
<keyword evidence="1" id="KW-0472">Membrane</keyword>
<name>A0A644VWC0_9ZZZZ</name>
<dbReference type="InterPro" id="IPR010181">
    <property type="entry name" value="CGCAxxGCC_motif"/>
</dbReference>
<protein>
    <recommendedName>
        <fullName evidence="3">C_GCAxxG_C_C family protein</fullName>
    </recommendedName>
</protein>
<organism evidence="2">
    <name type="scientific">bioreactor metagenome</name>
    <dbReference type="NCBI Taxonomy" id="1076179"/>
    <lineage>
        <taxon>unclassified sequences</taxon>
        <taxon>metagenomes</taxon>
        <taxon>ecological metagenomes</taxon>
    </lineage>
</organism>
<evidence type="ECO:0000256" key="1">
    <source>
        <dbReference type="SAM" id="Phobius"/>
    </source>
</evidence>
<evidence type="ECO:0000313" key="2">
    <source>
        <dbReference type="EMBL" id="MPL95616.1"/>
    </source>
</evidence>
<dbReference type="EMBL" id="VSSQ01000474">
    <property type="protein sequence ID" value="MPL95616.1"/>
    <property type="molecule type" value="Genomic_DNA"/>
</dbReference>
<comment type="caution">
    <text evidence="2">The sequence shown here is derived from an EMBL/GenBank/DDBJ whole genome shotgun (WGS) entry which is preliminary data.</text>
</comment>
<gene>
    <name evidence="2" type="ORF">SDC9_41788</name>
</gene>
<accession>A0A644VWC0</accession>